<accession>A0A0B7C3I9</accession>
<gene>
    <name evidence="2" type="primary">ORF222675</name>
</gene>
<feature type="non-terminal residue" evidence="2">
    <location>
        <position position="70"/>
    </location>
</feature>
<name>A0A0B7C3I9_9EUPU</name>
<sequence length="70" mass="7824">DDEAENFDGHEHGKNDSSHHNDELKQHTSAELVRNGGLVLGNTDPDYHNPYNATTIHDSYPTSVDSHQNQ</sequence>
<dbReference type="AlphaFoldDB" id="A0A0B7C3I9"/>
<evidence type="ECO:0000256" key="1">
    <source>
        <dbReference type="SAM" id="MobiDB-lite"/>
    </source>
</evidence>
<evidence type="ECO:0000313" key="2">
    <source>
        <dbReference type="EMBL" id="CEL00024.1"/>
    </source>
</evidence>
<dbReference type="EMBL" id="HACG01053153">
    <property type="protein sequence ID" value="CEL00024.1"/>
    <property type="molecule type" value="Transcribed_RNA"/>
</dbReference>
<organism evidence="2">
    <name type="scientific">Arion vulgaris</name>
    <dbReference type="NCBI Taxonomy" id="1028688"/>
    <lineage>
        <taxon>Eukaryota</taxon>
        <taxon>Metazoa</taxon>
        <taxon>Spiralia</taxon>
        <taxon>Lophotrochozoa</taxon>
        <taxon>Mollusca</taxon>
        <taxon>Gastropoda</taxon>
        <taxon>Heterobranchia</taxon>
        <taxon>Euthyneura</taxon>
        <taxon>Panpulmonata</taxon>
        <taxon>Eupulmonata</taxon>
        <taxon>Stylommatophora</taxon>
        <taxon>Helicina</taxon>
        <taxon>Arionoidea</taxon>
        <taxon>Arionidae</taxon>
        <taxon>Arion</taxon>
    </lineage>
</organism>
<proteinExistence type="predicted"/>
<reference evidence="2" key="1">
    <citation type="submission" date="2014-12" db="EMBL/GenBank/DDBJ databases">
        <title>Insight into the proteome of Arion vulgaris.</title>
        <authorList>
            <person name="Aradska J."/>
            <person name="Bulat T."/>
            <person name="Smidak R."/>
            <person name="Sarate P."/>
            <person name="Gangsoo J."/>
            <person name="Sialana F."/>
            <person name="Bilban M."/>
            <person name="Lubec G."/>
        </authorList>
    </citation>
    <scope>NUCLEOTIDE SEQUENCE</scope>
    <source>
        <tissue evidence="2">Skin</tissue>
    </source>
</reference>
<feature type="region of interest" description="Disordered" evidence="1">
    <location>
        <begin position="1"/>
        <end position="70"/>
    </location>
</feature>
<feature type="non-terminal residue" evidence="2">
    <location>
        <position position="1"/>
    </location>
</feature>
<feature type="compositionally biased region" description="Basic and acidic residues" evidence="1">
    <location>
        <begin position="7"/>
        <end position="28"/>
    </location>
</feature>
<feature type="compositionally biased region" description="Polar residues" evidence="1">
    <location>
        <begin position="51"/>
        <end position="70"/>
    </location>
</feature>
<protein>
    <submittedName>
        <fullName evidence="2">Uncharacterized protein</fullName>
    </submittedName>
</protein>